<dbReference type="EMBL" id="CP097508">
    <property type="protein sequence ID" value="URE11394.1"/>
    <property type="molecule type" value="Genomic_DNA"/>
</dbReference>
<proteinExistence type="predicted"/>
<reference evidence="1" key="1">
    <citation type="submission" date="2022-05" db="EMBL/GenBank/DDBJ databases">
        <title>The Musa troglodytarum L. genome provides insights into the mechanism of non-climacteric behaviour and enrichment of carotenoids.</title>
        <authorList>
            <person name="Wang J."/>
        </authorList>
    </citation>
    <scope>NUCLEOTIDE SEQUENCE</scope>
    <source>
        <tissue evidence="1">Leaf</tissue>
    </source>
</reference>
<keyword evidence="2" id="KW-1185">Reference proteome</keyword>
<protein>
    <submittedName>
        <fullName evidence="1">Uncharacterized protein</fullName>
    </submittedName>
</protein>
<organism evidence="1 2">
    <name type="scientific">Musa troglodytarum</name>
    <name type="common">fe'i banana</name>
    <dbReference type="NCBI Taxonomy" id="320322"/>
    <lineage>
        <taxon>Eukaryota</taxon>
        <taxon>Viridiplantae</taxon>
        <taxon>Streptophyta</taxon>
        <taxon>Embryophyta</taxon>
        <taxon>Tracheophyta</taxon>
        <taxon>Spermatophyta</taxon>
        <taxon>Magnoliopsida</taxon>
        <taxon>Liliopsida</taxon>
        <taxon>Zingiberales</taxon>
        <taxon>Musaceae</taxon>
        <taxon>Musa</taxon>
    </lineage>
</organism>
<sequence length="99" mass="11152">MKKNDEEYVVAEKYSGMEIFISQGSALTSLSPSWPLPVLYHLTRLRWHTRMQSKRSESMSKSIASAVMAASAVDGEQVISFGEDLKVFFVGRPYGPLHR</sequence>
<name>A0A9E7GG61_9LILI</name>
<evidence type="ECO:0000313" key="1">
    <source>
        <dbReference type="EMBL" id="URE11394.1"/>
    </source>
</evidence>
<accession>A0A9E7GG61</accession>
<dbReference type="Proteomes" id="UP001055439">
    <property type="component" value="Chromosome 6"/>
</dbReference>
<gene>
    <name evidence="1" type="ORF">MUK42_30846</name>
</gene>
<evidence type="ECO:0000313" key="2">
    <source>
        <dbReference type="Proteomes" id="UP001055439"/>
    </source>
</evidence>
<dbReference type="AlphaFoldDB" id="A0A9E7GG61"/>